<dbReference type="PROSITE" id="PS00188">
    <property type="entry name" value="BIOTIN"/>
    <property type="match status" value="1"/>
</dbReference>
<feature type="region of interest" description="Disordered" evidence="7">
    <location>
        <begin position="457"/>
        <end position="490"/>
    </location>
</feature>
<comment type="subcellular location">
    <subcellularLocation>
        <location evidence="1">Cytoplasm</location>
        <location evidence="1">Cytoskeleton</location>
    </subcellularLocation>
</comment>
<keyword evidence="6" id="KW-0092">Biotin</keyword>
<dbReference type="GO" id="GO:0090307">
    <property type="term" value="P:mitotic spindle assembly"/>
    <property type="evidence" value="ECO:0007669"/>
    <property type="project" value="TreeGrafter"/>
</dbReference>
<dbReference type="Gene3D" id="2.40.50.100">
    <property type="match status" value="1"/>
</dbReference>
<evidence type="ECO:0000313" key="9">
    <source>
        <dbReference type="EMBL" id="THU59324.1"/>
    </source>
</evidence>
<dbReference type="EMBL" id="PYDT01000005">
    <property type="protein sequence ID" value="THU59324.1"/>
    <property type="molecule type" value="Genomic_DNA"/>
</dbReference>
<feature type="domain" description="Lipoyl-binding" evidence="8">
    <location>
        <begin position="726"/>
        <end position="803"/>
    </location>
</feature>
<comment type="caution">
    <text evidence="9">The sequence shown here is derived from an EMBL/GenBank/DDBJ whole genome shotgun (WGS) entry which is preliminary data.</text>
</comment>
<dbReference type="Proteomes" id="UP000317650">
    <property type="component" value="Chromosome 7"/>
</dbReference>
<evidence type="ECO:0000256" key="7">
    <source>
        <dbReference type="SAM" id="MobiDB-lite"/>
    </source>
</evidence>
<feature type="region of interest" description="Disordered" evidence="7">
    <location>
        <begin position="706"/>
        <end position="734"/>
    </location>
</feature>
<dbReference type="GO" id="GO:0030295">
    <property type="term" value="F:protein kinase activator activity"/>
    <property type="evidence" value="ECO:0007669"/>
    <property type="project" value="TreeGrafter"/>
</dbReference>
<keyword evidence="3" id="KW-0963">Cytoplasm</keyword>
<evidence type="ECO:0000259" key="8">
    <source>
        <dbReference type="PROSITE" id="PS50968"/>
    </source>
</evidence>
<sequence length="804" mass="88638">MATPSKKTQASRPHASEMLKIYENCDPNIPISLPLPSNKSVKSPSIGSAQSNKPTPKTPGRIFAPLPLPERARKFIVAKKSSKRAGNGLDFERCRKEAYEALRASQEEFFRRDRSSDVAEVADSAISEADESIDGGDKDGTDVTEKTLDSVVEDLEGGSEARNLRSLVMEEAMSGMPEPGSGRVKHLVKAFENFLSISKDDEADKHEDRKPMVLNWALPGFQPSTKAAAEAVASSTSIFSSAEFFPSRELEKNSRLYSSVESNGDRFSWGRTTSGGGRNKRNSSESLRRSWNKMLKVTSQHPFKLRTEQRGRMKEEQFVKKVKEMLMEEEKQRIPIAQGLPWTTDEPEHLVKPPVKEGTEPIDIVLRSDVRAAERAEFDQFVAERMNFAEQLRLEREMRQKKKNYGSLEESLCPKLSQCHTLIDPSSLKSRKGLEQSQRSQDFISVQESLHGACRPRESSPTVCARAPHSHRFRRSERRRSHHNVKAKRFHHPPSPSCFGLSAISFLKSPLLPRSDLFAPFCHSSLPSPSAFDPGVRVCVIDQNSFCSSLRSWGPGLMASISVPCPKCSVTTRYGPWSRNWIRKSTPPDSFLKSAPEPSSLSGSAWVLSSKDPSRGHFPILKAHFQEVAVVSSSNSSSLVSTKSESTPTKGEDSSMVEESANEDAVTDTTISAFMAEVSNLDPSRGHFPILKAHFQEVAVVSSSNSSSLVSTKSESTPTKGEDSSMVEESANEDAVTDTTISAFMAEVSNLAGDKVQKGQVVCIIEAMKLMNEIEADQSGTVVEILAEDGKPVSVDMPLLVIQP</sequence>
<accession>A0A4S8JDW6</accession>
<reference evidence="9 10" key="1">
    <citation type="journal article" date="2019" name="Nat. Plants">
        <title>Genome sequencing of Musa balbisiana reveals subgenome evolution and function divergence in polyploid bananas.</title>
        <authorList>
            <person name="Yao X."/>
        </authorList>
    </citation>
    <scope>NUCLEOTIDE SEQUENCE [LARGE SCALE GENOMIC DNA]</scope>
    <source>
        <strain evidence="10">cv. DH-PKW</strain>
        <tissue evidence="9">Leaves</tissue>
    </source>
</reference>
<dbReference type="InterPro" id="IPR009675">
    <property type="entry name" value="TPX2_fam"/>
</dbReference>
<dbReference type="PANTHER" id="PTHR14326:SF58">
    <property type="entry name" value="TPX2 (TARGETING PROTEIN FOR XKLP2) PROTEIN FAMILY"/>
    <property type="match status" value="1"/>
</dbReference>
<feature type="compositionally biased region" description="Polar residues" evidence="7">
    <location>
        <begin position="35"/>
        <end position="55"/>
    </location>
</feature>
<evidence type="ECO:0000256" key="5">
    <source>
        <dbReference type="ARBA" id="ARBA00023212"/>
    </source>
</evidence>
<name>A0A4S8JDW6_MUSBA</name>
<proteinExistence type="inferred from homology"/>
<keyword evidence="5" id="KW-0206">Cytoskeleton</keyword>
<dbReference type="GO" id="GO:0008017">
    <property type="term" value="F:microtubule binding"/>
    <property type="evidence" value="ECO:0007669"/>
    <property type="project" value="TreeGrafter"/>
</dbReference>
<dbReference type="InterPro" id="IPR001882">
    <property type="entry name" value="Biotin_BS"/>
</dbReference>
<keyword evidence="10" id="KW-1185">Reference proteome</keyword>
<keyword evidence="4" id="KW-0493">Microtubule</keyword>
<dbReference type="CDD" id="cd06850">
    <property type="entry name" value="biotinyl_domain"/>
    <property type="match status" value="1"/>
</dbReference>
<feature type="compositionally biased region" description="Low complexity" evidence="7">
    <location>
        <begin position="636"/>
        <end position="646"/>
    </location>
</feature>
<dbReference type="GO" id="GO:0005819">
    <property type="term" value="C:spindle"/>
    <property type="evidence" value="ECO:0007669"/>
    <property type="project" value="InterPro"/>
</dbReference>
<feature type="region of interest" description="Disordered" evidence="7">
    <location>
        <begin position="266"/>
        <end position="286"/>
    </location>
</feature>
<dbReference type="InterPro" id="IPR000089">
    <property type="entry name" value="Biotin_lipoyl"/>
</dbReference>
<dbReference type="AlphaFoldDB" id="A0A4S8JDW6"/>
<feature type="region of interest" description="Disordered" evidence="7">
    <location>
        <begin position="32"/>
        <end position="65"/>
    </location>
</feature>
<dbReference type="GO" id="GO:0005880">
    <property type="term" value="C:nuclear microtubule"/>
    <property type="evidence" value="ECO:0007669"/>
    <property type="project" value="TreeGrafter"/>
</dbReference>
<dbReference type="Pfam" id="PF06886">
    <property type="entry name" value="TPX2"/>
    <property type="match status" value="1"/>
</dbReference>
<dbReference type="Pfam" id="PF00364">
    <property type="entry name" value="Biotin_lipoyl"/>
    <property type="match status" value="1"/>
</dbReference>
<feature type="region of interest" description="Disordered" evidence="7">
    <location>
        <begin position="636"/>
        <end position="664"/>
    </location>
</feature>
<dbReference type="InterPro" id="IPR027329">
    <property type="entry name" value="TPX2_C"/>
</dbReference>
<dbReference type="InterPro" id="IPR011053">
    <property type="entry name" value="Single_hybrid_motif"/>
</dbReference>
<organism evidence="9 10">
    <name type="scientific">Musa balbisiana</name>
    <name type="common">Banana</name>
    <dbReference type="NCBI Taxonomy" id="52838"/>
    <lineage>
        <taxon>Eukaryota</taxon>
        <taxon>Viridiplantae</taxon>
        <taxon>Streptophyta</taxon>
        <taxon>Embryophyta</taxon>
        <taxon>Tracheophyta</taxon>
        <taxon>Spermatophyta</taxon>
        <taxon>Magnoliopsida</taxon>
        <taxon>Liliopsida</taxon>
        <taxon>Zingiberales</taxon>
        <taxon>Musaceae</taxon>
        <taxon>Musa</taxon>
    </lineage>
</organism>
<dbReference type="SUPFAM" id="SSF51230">
    <property type="entry name" value="Single hybrid motif"/>
    <property type="match status" value="1"/>
</dbReference>
<evidence type="ECO:0000256" key="6">
    <source>
        <dbReference type="ARBA" id="ARBA00023267"/>
    </source>
</evidence>
<dbReference type="PANTHER" id="PTHR14326">
    <property type="entry name" value="TARGETING PROTEIN FOR XKLP2"/>
    <property type="match status" value="1"/>
</dbReference>
<evidence type="ECO:0000313" key="10">
    <source>
        <dbReference type="Proteomes" id="UP000317650"/>
    </source>
</evidence>
<evidence type="ECO:0000256" key="4">
    <source>
        <dbReference type="ARBA" id="ARBA00022701"/>
    </source>
</evidence>
<evidence type="ECO:0000256" key="2">
    <source>
        <dbReference type="ARBA" id="ARBA00005885"/>
    </source>
</evidence>
<dbReference type="GO" id="GO:0060236">
    <property type="term" value="P:regulation of mitotic spindle organization"/>
    <property type="evidence" value="ECO:0007669"/>
    <property type="project" value="InterPro"/>
</dbReference>
<feature type="compositionally biased region" description="Basic residues" evidence="7">
    <location>
        <begin position="468"/>
        <end position="490"/>
    </location>
</feature>
<protein>
    <recommendedName>
        <fullName evidence="8">Lipoyl-binding domain-containing protein</fullName>
    </recommendedName>
</protein>
<dbReference type="PROSITE" id="PS50968">
    <property type="entry name" value="BIOTINYL_LIPOYL"/>
    <property type="match status" value="1"/>
</dbReference>
<feature type="compositionally biased region" description="Low complexity" evidence="7">
    <location>
        <begin position="706"/>
        <end position="716"/>
    </location>
</feature>
<gene>
    <name evidence="9" type="ORF">C4D60_Mb07t00950</name>
</gene>
<evidence type="ECO:0000256" key="3">
    <source>
        <dbReference type="ARBA" id="ARBA00022490"/>
    </source>
</evidence>
<dbReference type="STRING" id="52838.A0A4S8JDW6"/>
<comment type="similarity">
    <text evidence="2">Belongs to the TPX2 family.</text>
</comment>
<evidence type="ECO:0000256" key="1">
    <source>
        <dbReference type="ARBA" id="ARBA00004245"/>
    </source>
</evidence>